<dbReference type="Gene3D" id="1.10.357.10">
    <property type="entry name" value="Tetracycline Repressor, domain 2"/>
    <property type="match status" value="1"/>
</dbReference>
<dbReference type="Gene3D" id="1.10.10.60">
    <property type="entry name" value="Homeodomain-like"/>
    <property type="match status" value="1"/>
</dbReference>
<dbReference type="KEGG" id="strr:EKD16_09205"/>
<dbReference type="InterPro" id="IPR001647">
    <property type="entry name" value="HTH_TetR"/>
</dbReference>
<dbReference type="GO" id="GO:0000976">
    <property type="term" value="F:transcription cis-regulatory region binding"/>
    <property type="evidence" value="ECO:0007669"/>
    <property type="project" value="TreeGrafter"/>
</dbReference>
<proteinExistence type="predicted"/>
<dbReference type="PANTHER" id="PTHR30055">
    <property type="entry name" value="HTH-TYPE TRANSCRIPTIONAL REGULATOR RUTR"/>
    <property type="match status" value="1"/>
</dbReference>
<dbReference type="EMBL" id="CP036455">
    <property type="protein sequence ID" value="QBI53635.1"/>
    <property type="molecule type" value="Genomic_DNA"/>
</dbReference>
<dbReference type="InterPro" id="IPR050109">
    <property type="entry name" value="HTH-type_TetR-like_transc_reg"/>
</dbReference>
<feature type="compositionally biased region" description="Basic and acidic residues" evidence="3">
    <location>
        <begin position="1"/>
        <end position="10"/>
    </location>
</feature>
<evidence type="ECO:0000313" key="6">
    <source>
        <dbReference type="Proteomes" id="UP000292235"/>
    </source>
</evidence>
<keyword evidence="6" id="KW-1185">Reference proteome</keyword>
<dbReference type="Pfam" id="PF00440">
    <property type="entry name" value="TetR_N"/>
    <property type="match status" value="1"/>
</dbReference>
<dbReference type="PRINTS" id="PR00455">
    <property type="entry name" value="HTHTETR"/>
</dbReference>
<dbReference type="PROSITE" id="PS50977">
    <property type="entry name" value="HTH_TETR_2"/>
    <property type="match status" value="1"/>
</dbReference>
<sequence>MTTGDAERAGRRPGGRRPGQSGTKAAILAAAREQFAAKGYAGATFRGIAAEAGVDPALVRHFYGTKDQLFAATLHIPEEVLYRIQRAFDGDLDHLGERFARAYLGLWEDPQTGPALKAMMRTALTSEQTADLLRDFLQTRILEQVASRLGSDRPRLRSSLAGANVVGVAVARHVARVEPLASLAFDDMVALLAPNLQHYLTGDLPEHARER</sequence>
<evidence type="ECO:0000259" key="4">
    <source>
        <dbReference type="PROSITE" id="PS50977"/>
    </source>
</evidence>
<dbReference type="Pfam" id="PF17920">
    <property type="entry name" value="TetR_C_16"/>
    <property type="match status" value="1"/>
</dbReference>
<feature type="DNA-binding region" description="H-T-H motif" evidence="2">
    <location>
        <begin position="44"/>
        <end position="63"/>
    </location>
</feature>
<dbReference type="InterPro" id="IPR036271">
    <property type="entry name" value="Tet_transcr_reg_TetR-rel_C_sf"/>
</dbReference>
<feature type="domain" description="HTH tetR-type" evidence="4">
    <location>
        <begin position="21"/>
        <end position="81"/>
    </location>
</feature>
<dbReference type="RefSeq" id="WP_165498538.1">
    <property type="nucleotide sequence ID" value="NZ_CP036455.1"/>
</dbReference>
<dbReference type="Proteomes" id="UP000292235">
    <property type="component" value="Chromosome"/>
</dbReference>
<dbReference type="SUPFAM" id="SSF46689">
    <property type="entry name" value="Homeodomain-like"/>
    <property type="match status" value="1"/>
</dbReference>
<dbReference type="InterPro" id="IPR041678">
    <property type="entry name" value="TetR_C_16"/>
</dbReference>
<dbReference type="InterPro" id="IPR009057">
    <property type="entry name" value="Homeodomain-like_sf"/>
</dbReference>
<reference evidence="5 6" key="1">
    <citation type="submission" date="2019-02" db="EMBL/GenBank/DDBJ databases">
        <authorList>
            <person name="Khodamoradi S."/>
            <person name="Hahnke R.L."/>
            <person name="Kaempfer P."/>
            <person name="Schumann P."/>
            <person name="Rohde M."/>
            <person name="Steinert M."/>
            <person name="Luzhetskyy A."/>
            <person name="Wink J."/>
            <person name="Ruckert C."/>
        </authorList>
    </citation>
    <scope>NUCLEOTIDE SEQUENCE [LARGE SCALE GENOMIC DNA]</scope>
    <source>
        <strain evidence="5 6">M2</strain>
    </source>
</reference>
<accession>A0A4P6PZK7</accession>
<feature type="region of interest" description="Disordered" evidence="3">
    <location>
        <begin position="1"/>
        <end position="23"/>
    </location>
</feature>
<gene>
    <name evidence="5" type="ORF">EKD16_09205</name>
</gene>
<evidence type="ECO:0000256" key="3">
    <source>
        <dbReference type="SAM" id="MobiDB-lite"/>
    </source>
</evidence>
<evidence type="ECO:0000313" key="5">
    <source>
        <dbReference type="EMBL" id="QBI53635.1"/>
    </source>
</evidence>
<dbReference type="GO" id="GO:0003700">
    <property type="term" value="F:DNA-binding transcription factor activity"/>
    <property type="evidence" value="ECO:0007669"/>
    <property type="project" value="TreeGrafter"/>
</dbReference>
<keyword evidence="1 2" id="KW-0238">DNA-binding</keyword>
<organism evidence="5 6">
    <name type="scientific">Streptomonospora litoralis</name>
    <dbReference type="NCBI Taxonomy" id="2498135"/>
    <lineage>
        <taxon>Bacteria</taxon>
        <taxon>Bacillati</taxon>
        <taxon>Actinomycetota</taxon>
        <taxon>Actinomycetes</taxon>
        <taxon>Streptosporangiales</taxon>
        <taxon>Nocardiopsidaceae</taxon>
        <taxon>Streptomonospora</taxon>
    </lineage>
</organism>
<dbReference type="PANTHER" id="PTHR30055:SF235">
    <property type="entry name" value="TRANSCRIPTIONAL REGULATORY PROTEIN"/>
    <property type="match status" value="1"/>
</dbReference>
<dbReference type="AlphaFoldDB" id="A0A4P6PZK7"/>
<protein>
    <submittedName>
        <fullName evidence="5">Transcriptional regulator BetI</fullName>
    </submittedName>
</protein>
<evidence type="ECO:0000256" key="1">
    <source>
        <dbReference type="ARBA" id="ARBA00023125"/>
    </source>
</evidence>
<name>A0A4P6PZK7_9ACTN</name>
<evidence type="ECO:0000256" key="2">
    <source>
        <dbReference type="PROSITE-ProRule" id="PRU00335"/>
    </source>
</evidence>
<dbReference type="SUPFAM" id="SSF48498">
    <property type="entry name" value="Tetracyclin repressor-like, C-terminal domain"/>
    <property type="match status" value="1"/>
</dbReference>